<dbReference type="PANTHER" id="PTHR30231:SF7">
    <property type="entry name" value="BLR4117 PROTEIN"/>
    <property type="match status" value="1"/>
</dbReference>
<organism evidence="4 5">
    <name type="scientific">Alcanivorax hongdengensis A-11-3</name>
    <dbReference type="NCBI Taxonomy" id="1177179"/>
    <lineage>
        <taxon>Bacteria</taxon>
        <taxon>Pseudomonadati</taxon>
        <taxon>Pseudomonadota</taxon>
        <taxon>Gammaproteobacteria</taxon>
        <taxon>Oceanospirillales</taxon>
        <taxon>Alcanivoracaceae</taxon>
        <taxon>Alcanivorax</taxon>
    </lineage>
</organism>
<keyword evidence="2" id="KW-0269">Exonuclease</keyword>
<sequence length="207" mass="23617">MSGMWQQLRRRMDRYLHGHGPYQHLFAPYDGNEVVAIDCETTGLDRQAELVSLGAVVVCPQRVCSGSALELHLQPPQSLAADSIRIHRLRPMDLDQGVALEEALTRLLDFIGNRPLVGWCVAFDVAVINRYLRPLMGFDLPNRVIELAGLYQRKWRYWQPDMQPDLRFEAMAKALDVPIMERHTARGDAIMAGLMYLRLQQLESAPH</sequence>
<dbReference type="PATRIC" id="fig|1177179.3.peg.56"/>
<evidence type="ECO:0000256" key="2">
    <source>
        <dbReference type="ARBA" id="ARBA00022839"/>
    </source>
</evidence>
<dbReference type="RefSeq" id="WP_008927248.1">
    <property type="nucleotide sequence ID" value="NZ_AMRJ01000001.1"/>
</dbReference>
<dbReference type="PANTHER" id="PTHR30231">
    <property type="entry name" value="DNA POLYMERASE III SUBUNIT EPSILON"/>
    <property type="match status" value="1"/>
</dbReference>
<dbReference type="Proteomes" id="UP000010164">
    <property type="component" value="Unassembled WGS sequence"/>
</dbReference>
<dbReference type="SUPFAM" id="SSF53098">
    <property type="entry name" value="Ribonuclease H-like"/>
    <property type="match status" value="1"/>
</dbReference>
<dbReference type="NCBIfam" id="NF006601">
    <property type="entry name" value="PRK09145.1"/>
    <property type="match status" value="1"/>
</dbReference>
<feature type="domain" description="Exonuclease" evidence="3">
    <location>
        <begin position="33"/>
        <end position="205"/>
    </location>
</feature>
<keyword evidence="2" id="KW-0378">Hydrolase</keyword>
<dbReference type="STRING" id="1177179.A11A3_00280"/>
<gene>
    <name evidence="4" type="ORF">A11A3_00280</name>
</gene>
<evidence type="ECO:0000313" key="5">
    <source>
        <dbReference type="Proteomes" id="UP000010164"/>
    </source>
</evidence>
<name>L0WGR9_9GAMM</name>
<dbReference type="AlphaFoldDB" id="L0WGR9"/>
<dbReference type="eggNOG" id="COG0847">
    <property type="taxonomic scope" value="Bacteria"/>
</dbReference>
<dbReference type="GO" id="GO:0008408">
    <property type="term" value="F:3'-5' exonuclease activity"/>
    <property type="evidence" value="ECO:0007669"/>
    <property type="project" value="TreeGrafter"/>
</dbReference>
<dbReference type="EMBL" id="AMRJ01000001">
    <property type="protein sequence ID" value="EKF75884.1"/>
    <property type="molecule type" value="Genomic_DNA"/>
</dbReference>
<dbReference type="CDD" id="cd06127">
    <property type="entry name" value="DEDDh"/>
    <property type="match status" value="1"/>
</dbReference>
<dbReference type="GO" id="GO:0006259">
    <property type="term" value="P:DNA metabolic process"/>
    <property type="evidence" value="ECO:0007669"/>
    <property type="project" value="UniProtKB-ARBA"/>
</dbReference>
<dbReference type="SMART" id="SM00479">
    <property type="entry name" value="EXOIII"/>
    <property type="match status" value="1"/>
</dbReference>
<accession>L0WGR9</accession>
<keyword evidence="5" id="KW-1185">Reference proteome</keyword>
<evidence type="ECO:0000259" key="3">
    <source>
        <dbReference type="SMART" id="SM00479"/>
    </source>
</evidence>
<comment type="caution">
    <text evidence="4">The sequence shown here is derived from an EMBL/GenBank/DDBJ whole genome shotgun (WGS) entry which is preliminary data.</text>
</comment>
<reference evidence="4 5" key="1">
    <citation type="journal article" date="2012" name="J. Bacteriol.">
        <title>Genome Sequence of the Alkane-Degrading Bacterium Alcanivorax hongdengensis Type Strain A-11-3.</title>
        <authorList>
            <person name="Lai Q."/>
            <person name="Shao Z."/>
        </authorList>
    </citation>
    <scope>NUCLEOTIDE SEQUENCE [LARGE SCALE GENOMIC DNA]</scope>
    <source>
        <strain evidence="4 5">A-11-3</strain>
    </source>
</reference>
<dbReference type="InterPro" id="IPR036397">
    <property type="entry name" value="RNaseH_sf"/>
</dbReference>
<dbReference type="InterPro" id="IPR013520">
    <property type="entry name" value="Ribonucl_H"/>
</dbReference>
<evidence type="ECO:0000256" key="1">
    <source>
        <dbReference type="ARBA" id="ARBA00022722"/>
    </source>
</evidence>
<dbReference type="GO" id="GO:0005829">
    <property type="term" value="C:cytosol"/>
    <property type="evidence" value="ECO:0007669"/>
    <property type="project" value="TreeGrafter"/>
</dbReference>
<keyword evidence="1" id="KW-0540">Nuclease</keyword>
<dbReference type="Gene3D" id="3.30.420.10">
    <property type="entry name" value="Ribonuclease H-like superfamily/Ribonuclease H"/>
    <property type="match status" value="1"/>
</dbReference>
<evidence type="ECO:0000313" key="4">
    <source>
        <dbReference type="EMBL" id="EKF75884.1"/>
    </source>
</evidence>
<protein>
    <submittedName>
        <fullName evidence="4">DNA polymerase III subunit epsilon</fullName>
    </submittedName>
</protein>
<dbReference type="InterPro" id="IPR012337">
    <property type="entry name" value="RNaseH-like_sf"/>
</dbReference>
<dbReference type="GO" id="GO:0003676">
    <property type="term" value="F:nucleic acid binding"/>
    <property type="evidence" value="ECO:0007669"/>
    <property type="project" value="InterPro"/>
</dbReference>
<dbReference type="Pfam" id="PF00929">
    <property type="entry name" value="RNase_T"/>
    <property type="match status" value="1"/>
</dbReference>
<proteinExistence type="predicted"/>